<comment type="subcellular location">
    <subcellularLocation>
        <location evidence="1">Membrane</location>
        <topology evidence="1">Multi-pass membrane protein</topology>
    </subcellularLocation>
</comment>
<evidence type="ECO:0000256" key="8">
    <source>
        <dbReference type="ARBA" id="ARBA00023209"/>
    </source>
</evidence>
<dbReference type="InterPro" id="IPR043130">
    <property type="entry name" value="CDP-OH_PTrfase_TM_dom"/>
</dbReference>
<keyword evidence="8" id="KW-0594">Phospholipid biosynthesis</keyword>
<evidence type="ECO:0000256" key="9">
    <source>
        <dbReference type="ARBA" id="ARBA00023264"/>
    </source>
</evidence>
<dbReference type="EMBL" id="MIGC01001068">
    <property type="protein sequence ID" value="PHJ23596.1"/>
    <property type="molecule type" value="Genomic_DNA"/>
</dbReference>
<dbReference type="Pfam" id="PF01066">
    <property type="entry name" value="CDP-OH_P_transf"/>
    <property type="match status" value="1"/>
</dbReference>
<keyword evidence="7 12" id="KW-0472">Membrane</keyword>
<proteinExistence type="inferred from homology"/>
<dbReference type="OrthoDB" id="333998at2759"/>
<dbReference type="AlphaFoldDB" id="A0A2C6L906"/>
<keyword evidence="2" id="KW-0444">Lipid biosynthesis</keyword>
<dbReference type="PANTHER" id="PTHR14269:SF62">
    <property type="entry name" value="CDP-DIACYLGLYCEROL--GLYCEROL-3-PHOSPHATE 3-PHOSPHATIDYLTRANSFERASE 1, CHLOROPLASTIC"/>
    <property type="match status" value="1"/>
</dbReference>
<keyword evidence="9" id="KW-1208">Phospholipid metabolism</keyword>
<dbReference type="RefSeq" id="XP_067925271.1">
    <property type="nucleotide sequence ID" value="XM_068062751.1"/>
</dbReference>
<sequence length="732" mass="78184">MSLCGTEETTRELNNQTTLKQKQDSTGDSGATVRETSHNVQPTASSFPVDPTSAPGKTEQYQNTRPWETKTSQDHDDHQVPVSVPLVPHVRSSLSGVGSALSGESSFSATPPSCLESSSSDLPRFPTAPPLSSPSCQYHTTSPAECRPLEPLSLSGPTGYPPSSALSKAAGTPRPCMKRRIVKYLPNFLTYFRLGASVILFLSLFYPNLIFSRCGFEADVAASTAESSQRLWFRSSLSSKEATHPLQFSLSLLGTASPLSPCSPSLSSFTLHDTSPGSSKAASPSEEQSCFFPLVPSPPHHVAPSPLFSAGLFVLASVTDFLDGYLARKFNVCSPVGALLDALTDKLLVSAALGGICSLAVPPFSRVLGPPATIIFMREIAVQGLRLHLEKMNRGSEGEVQWLGKVKTALQMVSVSFLLLLLPLYTRSPQSMPAPLFLPPVSSVMTQLSSSLWGRSSVSEAVNGSTGKAGPGEQFWTRTRRKDFGSSWEPQSGSATYVVCSRLKGRKYSPSSSRPHDLDQLSLPLTGSLSLSTGTEAEEAPAEKQEMDAVCAPFFGVGRSSTRVGTKAHTLKKALPAAATAMLRYGWKPTGLGSEACALVYGRFSASVRTLREKLRSGGLRLWQERIAIKGRNLVSLEGCRLPRPCARSLLGKTSSILRNRAMALGKSRAAHWCGSISLGIKASLRCTLSADGLPTALTYSVLGLWGAAFLAVISGGLYFRRATSGKKKETA</sequence>
<evidence type="ECO:0000256" key="11">
    <source>
        <dbReference type="SAM" id="MobiDB-lite"/>
    </source>
</evidence>
<dbReference type="PROSITE" id="PS00379">
    <property type="entry name" value="CDP_ALCOHOL_P_TRANSF"/>
    <property type="match status" value="1"/>
</dbReference>
<evidence type="ECO:0000256" key="5">
    <source>
        <dbReference type="ARBA" id="ARBA00022989"/>
    </source>
</evidence>
<dbReference type="GeneID" id="94425962"/>
<evidence type="ECO:0000256" key="1">
    <source>
        <dbReference type="ARBA" id="ARBA00004141"/>
    </source>
</evidence>
<gene>
    <name evidence="13" type="ORF">CSUI_002551</name>
</gene>
<evidence type="ECO:0000256" key="10">
    <source>
        <dbReference type="RuleBase" id="RU003750"/>
    </source>
</evidence>
<evidence type="ECO:0000256" key="2">
    <source>
        <dbReference type="ARBA" id="ARBA00022516"/>
    </source>
</evidence>
<feature type="compositionally biased region" description="Polar residues" evidence="11">
    <location>
        <begin position="12"/>
        <end position="29"/>
    </location>
</feature>
<dbReference type="GO" id="GO:0046474">
    <property type="term" value="P:glycerophospholipid biosynthetic process"/>
    <property type="evidence" value="ECO:0007669"/>
    <property type="project" value="TreeGrafter"/>
</dbReference>
<dbReference type="Gene3D" id="1.20.120.1760">
    <property type="match status" value="1"/>
</dbReference>
<comment type="caution">
    <text evidence="13">The sequence shown here is derived from an EMBL/GenBank/DDBJ whole genome shotgun (WGS) entry which is preliminary data.</text>
</comment>
<dbReference type="GO" id="GO:0016020">
    <property type="term" value="C:membrane"/>
    <property type="evidence" value="ECO:0007669"/>
    <property type="project" value="UniProtKB-SubCell"/>
</dbReference>
<comment type="similarity">
    <text evidence="10">Belongs to the CDP-alcohol phosphatidyltransferase class-I family.</text>
</comment>
<keyword evidence="6" id="KW-0443">Lipid metabolism</keyword>
<dbReference type="InterPro" id="IPR048254">
    <property type="entry name" value="CDP_ALCOHOL_P_TRANSF_CS"/>
</dbReference>
<dbReference type="PANTHER" id="PTHR14269">
    <property type="entry name" value="CDP-DIACYLGLYCEROL--GLYCEROL-3-PHOSPHATE 3-PHOSPHATIDYLTRANSFERASE-RELATED"/>
    <property type="match status" value="1"/>
</dbReference>
<feature type="region of interest" description="Disordered" evidence="11">
    <location>
        <begin position="94"/>
        <end position="142"/>
    </location>
</feature>
<feature type="region of interest" description="Disordered" evidence="11">
    <location>
        <begin position="1"/>
        <end position="80"/>
    </location>
</feature>
<feature type="compositionally biased region" description="Low complexity" evidence="11">
    <location>
        <begin position="94"/>
        <end position="106"/>
    </location>
</feature>
<name>A0A2C6L906_9APIC</name>
<accession>A0A2C6L906</accession>
<feature type="compositionally biased region" description="Polar residues" evidence="11">
    <location>
        <begin position="133"/>
        <end position="142"/>
    </location>
</feature>
<keyword evidence="14" id="KW-1185">Reference proteome</keyword>
<evidence type="ECO:0000256" key="12">
    <source>
        <dbReference type="SAM" id="Phobius"/>
    </source>
</evidence>
<dbReference type="GO" id="GO:0016780">
    <property type="term" value="F:phosphotransferase activity, for other substituted phosphate groups"/>
    <property type="evidence" value="ECO:0007669"/>
    <property type="project" value="InterPro"/>
</dbReference>
<dbReference type="InterPro" id="IPR000462">
    <property type="entry name" value="CDP-OH_P_trans"/>
</dbReference>
<evidence type="ECO:0000256" key="4">
    <source>
        <dbReference type="ARBA" id="ARBA00022692"/>
    </source>
</evidence>
<feature type="compositionally biased region" description="Polar residues" evidence="11">
    <location>
        <begin position="107"/>
        <end position="121"/>
    </location>
</feature>
<protein>
    <submittedName>
        <fullName evidence="13">Cdp-alcohol phosphatidyltransferase superfamily protein</fullName>
    </submittedName>
</protein>
<organism evidence="13 14">
    <name type="scientific">Cystoisospora suis</name>
    <dbReference type="NCBI Taxonomy" id="483139"/>
    <lineage>
        <taxon>Eukaryota</taxon>
        <taxon>Sar</taxon>
        <taxon>Alveolata</taxon>
        <taxon>Apicomplexa</taxon>
        <taxon>Conoidasida</taxon>
        <taxon>Coccidia</taxon>
        <taxon>Eucoccidiorida</taxon>
        <taxon>Eimeriorina</taxon>
        <taxon>Sarcocystidae</taxon>
        <taxon>Cystoisospora</taxon>
    </lineage>
</organism>
<dbReference type="Proteomes" id="UP000221165">
    <property type="component" value="Unassembled WGS sequence"/>
</dbReference>
<keyword evidence="4 12" id="KW-0812">Transmembrane</keyword>
<dbReference type="InterPro" id="IPR050324">
    <property type="entry name" value="CDP-alcohol_PTase-I"/>
</dbReference>
<feature type="transmembrane region" description="Helical" evidence="12">
    <location>
        <begin position="184"/>
        <end position="206"/>
    </location>
</feature>
<evidence type="ECO:0000313" key="14">
    <source>
        <dbReference type="Proteomes" id="UP000221165"/>
    </source>
</evidence>
<evidence type="ECO:0000256" key="7">
    <source>
        <dbReference type="ARBA" id="ARBA00023136"/>
    </source>
</evidence>
<reference evidence="13 14" key="1">
    <citation type="journal article" date="2017" name="Int. J. Parasitol.">
        <title>The genome of the protozoan parasite Cystoisospora suis and a reverse vaccinology approach to identify vaccine candidates.</title>
        <authorList>
            <person name="Palmieri N."/>
            <person name="Shrestha A."/>
            <person name="Ruttkowski B."/>
            <person name="Beck T."/>
            <person name="Vogl C."/>
            <person name="Tomley F."/>
            <person name="Blake D.P."/>
            <person name="Joachim A."/>
        </authorList>
    </citation>
    <scope>NUCLEOTIDE SEQUENCE [LARGE SCALE GENOMIC DNA]</scope>
    <source>
        <strain evidence="13 14">Wien I</strain>
    </source>
</reference>
<feature type="compositionally biased region" description="Basic and acidic residues" evidence="11">
    <location>
        <begin position="67"/>
        <end position="79"/>
    </location>
</feature>
<evidence type="ECO:0000313" key="13">
    <source>
        <dbReference type="EMBL" id="PHJ23596.1"/>
    </source>
</evidence>
<keyword evidence="3 10" id="KW-0808">Transferase</keyword>
<evidence type="ECO:0000256" key="3">
    <source>
        <dbReference type="ARBA" id="ARBA00022679"/>
    </source>
</evidence>
<evidence type="ECO:0000256" key="6">
    <source>
        <dbReference type="ARBA" id="ARBA00023098"/>
    </source>
</evidence>
<keyword evidence="5 12" id="KW-1133">Transmembrane helix</keyword>
<dbReference type="VEuPathDB" id="ToxoDB:CSUI_002551"/>
<feature type="transmembrane region" description="Helical" evidence="12">
    <location>
        <begin position="697"/>
        <end position="720"/>
    </location>
</feature>